<comment type="caution">
    <text evidence="2">The sequence shown here is derived from an EMBL/GenBank/DDBJ whole genome shotgun (WGS) entry which is preliminary data.</text>
</comment>
<dbReference type="EMBL" id="JAFBMS010000102">
    <property type="protein sequence ID" value="KAG9336672.1"/>
    <property type="molecule type" value="Genomic_DNA"/>
</dbReference>
<evidence type="ECO:0000313" key="3">
    <source>
        <dbReference type="Proteomes" id="UP000824540"/>
    </source>
</evidence>
<evidence type="ECO:0000256" key="1">
    <source>
        <dbReference type="SAM" id="MobiDB-lite"/>
    </source>
</evidence>
<name>A0A8T2NG50_9TELE</name>
<sequence length="508" mass="55394">MIALPPPPYMHTPVDSHCFLAQMHKRGNHSPLCVAGMAPFTPSQWKKAEWETPLSPPHRCLSGLPPASCGTSNPGRGLPCIQEATALGPCCRAGDQTARFDTVRLMEFQMPLNHNVVRQHGQNEKIRGLGLTLGLICSGISRQLAPVLVQQCGLEPMQVIPSSRKALGRQHAVRTELCLQGQWPRLPGPGAKGLRGPSPPRQAPVNQHQPQREERLLEEKPTDPFPLLAALLSASQLFSPALNYCQGRSELWGIWSNTALCRFVVNEKAPSEVFKMEECMEKGGVQMKGLSLKENKKLEYKGSTRCNSPPILHTYRTSPSIQDDLQFLRTQLPCSLDYPAQSKIPALLAISNFDNFRHVHAEALAGKVQLLLKFQWLFHFHSPGLIIHGDQNGQGGCQSRESRDDVGGGREAPLRASAQGTLLSAQLAACRRPPASGGGGGGAGNTGALAATTWPGGRTEAHICHSINFLLSGTKDREHHRWALAIRQGGRGLYMRDPFAVGSQRESD</sequence>
<gene>
    <name evidence="2" type="ORF">JZ751_003020</name>
</gene>
<proteinExistence type="predicted"/>
<organism evidence="2 3">
    <name type="scientific">Albula glossodonta</name>
    <name type="common">roundjaw bonefish</name>
    <dbReference type="NCBI Taxonomy" id="121402"/>
    <lineage>
        <taxon>Eukaryota</taxon>
        <taxon>Metazoa</taxon>
        <taxon>Chordata</taxon>
        <taxon>Craniata</taxon>
        <taxon>Vertebrata</taxon>
        <taxon>Euteleostomi</taxon>
        <taxon>Actinopterygii</taxon>
        <taxon>Neopterygii</taxon>
        <taxon>Teleostei</taxon>
        <taxon>Albuliformes</taxon>
        <taxon>Albulidae</taxon>
        <taxon>Albula</taxon>
    </lineage>
</organism>
<dbReference type="Proteomes" id="UP000824540">
    <property type="component" value="Unassembled WGS sequence"/>
</dbReference>
<keyword evidence="3" id="KW-1185">Reference proteome</keyword>
<evidence type="ECO:0000313" key="2">
    <source>
        <dbReference type="EMBL" id="KAG9336672.1"/>
    </source>
</evidence>
<feature type="region of interest" description="Disordered" evidence="1">
    <location>
        <begin position="182"/>
        <end position="213"/>
    </location>
</feature>
<feature type="region of interest" description="Disordered" evidence="1">
    <location>
        <begin position="391"/>
        <end position="413"/>
    </location>
</feature>
<reference evidence="2" key="1">
    <citation type="thesis" date="2021" institute="BYU ScholarsArchive" country="Provo, UT, USA">
        <title>Applications of and Algorithms for Genome Assembly and Genomic Analyses with an Emphasis on Marine Teleosts.</title>
        <authorList>
            <person name="Pickett B.D."/>
        </authorList>
    </citation>
    <scope>NUCLEOTIDE SEQUENCE</scope>
    <source>
        <strain evidence="2">HI-2016</strain>
    </source>
</reference>
<protein>
    <submittedName>
        <fullName evidence="2">Uncharacterized protein</fullName>
    </submittedName>
</protein>
<accession>A0A8T2NG50</accession>
<feature type="non-terminal residue" evidence="2">
    <location>
        <position position="1"/>
    </location>
</feature>
<dbReference type="AlphaFoldDB" id="A0A8T2NG50"/>